<keyword evidence="2" id="KW-1133">Transmembrane helix</keyword>
<protein>
    <submittedName>
        <fullName evidence="3">Uncharacterized protein</fullName>
    </submittedName>
</protein>
<evidence type="ECO:0000256" key="1">
    <source>
        <dbReference type="SAM" id="MobiDB-lite"/>
    </source>
</evidence>
<keyword evidence="2" id="KW-0472">Membrane</keyword>
<feature type="region of interest" description="Disordered" evidence="1">
    <location>
        <begin position="1"/>
        <end position="20"/>
    </location>
</feature>
<feature type="transmembrane region" description="Helical" evidence="2">
    <location>
        <begin position="50"/>
        <end position="70"/>
    </location>
</feature>
<dbReference type="AlphaFoldDB" id="A0A0A2DPA6"/>
<reference evidence="3 4" key="1">
    <citation type="submission" date="2014-10" db="EMBL/GenBank/DDBJ databases">
        <title>Whole Genome sequence of Corynebacterium auriscanis strain CIP 106629.</title>
        <authorList>
            <person name="Hassan S.S."/>
            <person name="Jamal S.B."/>
            <person name="Tiwari S."/>
            <person name="Oliveira L.D.C."/>
            <person name="Souza F."/>
            <person name="Mariano D.C."/>
            <person name="Almeida S."/>
            <person name="Dorella F."/>
            <person name="Pereira F."/>
            <person name="Carvalho A."/>
            <person name="Leal C.A."/>
            <person name="Soares S.D.C."/>
            <person name="Figueiredo H.C."/>
            <person name="Silva A."/>
            <person name="Azevedo V.A."/>
        </authorList>
    </citation>
    <scope>NUCLEOTIDE SEQUENCE [LARGE SCALE GENOMIC DNA]</scope>
    <source>
        <strain evidence="3 4">CIP 106629</strain>
    </source>
</reference>
<evidence type="ECO:0000256" key="2">
    <source>
        <dbReference type="SAM" id="Phobius"/>
    </source>
</evidence>
<proteinExistence type="predicted"/>
<dbReference type="EMBL" id="JRVJ01000005">
    <property type="protein sequence ID" value="KGM18716.1"/>
    <property type="molecule type" value="Genomic_DNA"/>
</dbReference>
<organism evidence="3 4">
    <name type="scientific">Corynebacterium auriscanis</name>
    <dbReference type="NCBI Taxonomy" id="99807"/>
    <lineage>
        <taxon>Bacteria</taxon>
        <taxon>Bacillati</taxon>
        <taxon>Actinomycetota</taxon>
        <taxon>Actinomycetes</taxon>
        <taxon>Mycobacteriales</taxon>
        <taxon>Corynebacteriaceae</taxon>
        <taxon>Corynebacterium</taxon>
    </lineage>
</organism>
<evidence type="ECO:0000313" key="4">
    <source>
        <dbReference type="Proteomes" id="UP000030145"/>
    </source>
</evidence>
<dbReference type="Proteomes" id="UP000030145">
    <property type="component" value="Unassembled WGS sequence"/>
</dbReference>
<evidence type="ECO:0000313" key="3">
    <source>
        <dbReference type="EMBL" id="KGM18716.1"/>
    </source>
</evidence>
<name>A0A0A2DPA6_9CORY</name>
<comment type="caution">
    <text evidence="3">The sequence shown here is derived from an EMBL/GenBank/DDBJ whole genome shotgun (WGS) entry which is preliminary data.</text>
</comment>
<gene>
    <name evidence="3" type="ORF">MA47_05145</name>
</gene>
<keyword evidence="4" id="KW-1185">Reference proteome</keyword>
<accession>A0A0A2DPA6</accession>
<sequence>MTESGDTLTENEDEGCEGRRLERGGSLRKRQKTLGCGGRGAEIISMLYDVLMVAVTCALFGAMGAAVKAVDKL</sequence>
<keyword evidence="2" id="KW-0812">Transmembrane</keyword>